<evidence type="ECO:0000259" key="1">
    <source>
        <dbReference type="SMART" id="SM00849"/>
    </source>
</evidence>
<dbReference type="Pfam" id="PF00753">
    <property type="entry name" value="Lactamase_B"/>
    <property type="match status" value="1"/>
</dbReference>
<comment type="caution">
    <text evidence="2">The sequence shown here is derived from an EMBL/GenBank/DDBJ whole genome shotgun (WGS) entry which is preliminary data.</text>
</comment>
<dbReference type="InterPro" id="IPR001279">
    <property type="entry name" value="Metallo-B-lactamas"/>
</dbReference>
<name>A0A175RVA7_9HYPH</name>
<dbReference type="PANTHER" id="PTHR42951">
    <property type="entry name" value="METALLO-BETA-LACTAMASE DOMAIN-CONTAINING"/>
    <property type="match status" value="1"/>
</dbReference>
<dbReference type="Proteomes" id="UP000078529">
    <property type="component" value="Unassembled WGS sequence"/>
</dbReference>
<gene>
    <name evidence="2" type="ORF">NS365_03360</name>
</gene>
<evidence type="ECO:0000313" key="3">
    <source>
        <dbReference type="Proteomes" id="UP000078529"/>
    </source>
</evidence>
<dbReference type="InterPro" id="IPR036866">
    <property type="entry name" value="RibonucZ/Hydroxyglut_hydro"/>
</dbReference>
<dbReference type="RefSeq" id="WP_058598862.1">
    <property type="nucleotide sequence ID" value="NZ_LDQA01000009.1"/>
</dbReference>
<dbReference type="EMBL" id="LDQA01000009">
    <property type="protein sequence ID" value="KTR07616.1"/>
    <property type="molecule type" value="Genomic_DNA"/>
</dbReference>
<sequence length="281" mass="30358">MAVQIPLGEEARAPERVLANDVREVRPDLAYLRTILVNVAFVGLPEAGDRAWVLIDCGIIGTKGQIKEAAAARFGEGARPAAILQTHGHFDHIGALEDLAAEWDAPVFAHPLEAPFLTGRESYPPSDTSADGGIMPKLAPLFPRSPVDVSRHLRLLPDDGSVPTLPGWRWLHTPGHTPGHVSLFRDEDRTLIAGDAVISTGQESAYEVAVQALEMHGPPRYFTPDWTAARDSVRKIAALRPELIVTGHGRALAGAAMREALDQLADRFDAIAPPEARRTAL</sequence>
<dbReference type="PANTHER" id="PTHR42951:SF17">
    <property type="entry name" value="METALLO-BETA-LACTAMASE DOMAIN-CONTAINING PROTEIN"/>
    <property type="match status" value="1"/>
</dbReference>
<dbReference type="Gene3D" id="3.60.15.10">
    <property type="entry name" value="Ribonuclease Z/Hydroxyacylglutathione hydrolase-like"/>
    <property type="match status" value="1"/>
</dbReference>
<protein>
    <submittedName>
        <fullName evidence="2">Metallo-beta-lactamase family protein</fullName>
    </submittedName>
</protein>
<dbReference type="InterPro" id="IPR050855">
    <property type="entry name" value="NDM-1-like"/>
</dbReference>
<reference evidence="2 3" key="1">
    <citation type="journal article" date="2016" name="Front. Microbiol.">
        <title>Genomic Resource of Rice Seed Associated Bacteria.</title>
        <authorList>
            <person name="Midha S."/>
            <person name="Bansal K."/>
            <person name="Sharma S."/>
            <person name="Kumar N."/>
            <person name="Patil P.P."/>
            <person name="Chaudhry V."/>
            <person name="Patil P.B."/>
        </authorList>
    </citation>
    <scope>NUCLEOTIDE SEQUENCE [LARGE SCALE GENOMIC DNA]</scope>
    <source>
        <strain evidence="2 3">NS365</strain>
    </source>
</reference>
<dbReference type="SUPFAM" id="SSF56281">
    <property type="entry name" value="Metallo-hydrolase/oxidoreductase"/>
    <property type="match status" value="1"/>
</dbReference>
<proteinExistence type="predicted"/>
<dbReference type="CDD" id="cd07721">
    <property type="entry name" value="yflN-like_MBL-fold"/>
    <property type="match status" value="1"/>
</dbReference>
<accession>A0A175RVA7</accession>
<feature type="domain" description="Metallo-beta-lactamase" evidence="1">
    <location>
        <begin position="36"/>
        <end position="248"/>
    </location>
</feature>
<dbReference type="PATRIC" id="fig|401562.4.peg.4869"/>
<keyword evidence="3" id="KW-1185">Reference proteome</keyword>
<dbReference type="SMART" id="SM00849">
    <property type="entry name" value="Lactamase_B"/>
    <property type="match status" value="1"/>
</dbReference>
<dbReference type="AlphaFoldDB" id="A0A175RVA7"/>
<organism evidence="2 3">
    <name type="scientific">Aureimonas ureilytica</name>
    <dbReference type="NCBI Taxonomy" id="401562"/>
    <lineage>
        <taxon>Bacteria</taxon>
        <taxon>Pseudomonadati</taxon>
        <taxon>Pseudomonadota</taxon>
        <taxon>Alphaproteobacteria</taxon>
        <taxon>Hyphomicrobiales</taxon>
        <taxon>Aurantimonadaceae</taxon>
        <taxon>Aureimonas</taxon>
    </lineage>
</organism>
<evidence type="ECO:0000313" key="2">
    <source>
        <dbReference type="EMBL" id="KTR07616.1"/>
    </source>
</evidence>